<evidence type="ECO:0000256" key="5">
    <source>
        <dbReference type="ARBA" id="ARBA00023212"/>
    </source>
</evidence>
<feature type="compositionally biased region" description="Basic residues" evidence="8">
    <location>
        <begin position="1038"/>
        <end position="1049"/>
    </location>
</feature>
<feature type="compositionally biased region" description="Basic residues" evidence="8">
    <location>
        <begin position="1290"/>
        <end position="1301"/>
    </location>
</feature>
<feature type="coiled-coil region" evidence="7">
    <location>
        <begin position="539"/>
        <end position="573"/>
    </location>
</feature>
<gene>
    <name evidence="12" type="primary">LOC117571741</name>
</gene>
<feature type="compositionally biased region" description="Low complexity" evidence="8">
    <location>
        <begin position="788"/>
        <end position="808"/>
    </location>
</feature>
<dbReference type="GO" id="GO:0051011">
    <property type="term" value="F:microtubule minus-end binding"/>
    <property type="evidence" value="ECO:0007669"/>
    <property type="project" value="TreeGrafter"/>
</dbReference>
<feature type="compositionally biased region" description="Polar residues" evidence="8">
    <location>
        <begin position="1278"/>
        <end position="1289"/>
    </location>
</feature>
<keyword evidence="4 7" id="KW-0175">Coiled coil</keyword>
<dbReference type="Pfam" id="PF17095">
    <property type="entry name" value="CAMSAP_CC1"/>
    <property type="match status" value="1"/>
</dbReference>
<feature type="region of interest" description="Disordered" evidence="8">
    <location>
        <begin position="1201"/>
        <end position="1244"/>
    </location>
</feature>
<feature type="compositionally biased region" description="Polar residues" evidence="8">
    <location>
        <begin position="606"/>
        <end position="616"/>
    </location>
</feature>
<sequence>MDAETQEIRQARQRASVKWLLSKAFNNRVPDNLKEPFYRDHENQERLKPQIVVELGNATLYCQTLSNLYSDPNYQSLNHWSILQTLARKGVAVVESSDMPITETVLIQTNPLRINAHMSVIESLMILYAKEISSGDRVTSALRRISGSSYQAPAGQTYEQALLAWISHACAALKKRIVKELESSVPDEIGTRLQTPDIPPVRDFQDLCDGICLALLISYYCPKVVPWTSVRINYLPAVEDSIHNILLVSSFSQKHLPYGVFHMTPEDITYMRGSMKLNLVLLLTDLFNLFEIHPAKCVCYPGMDGQDVIAKRTMGANEHGICHRRGLTMQPVTPIPDLRSDLDQPPVGSPSNRPPFQGRRSRRNSSSEDSQLTIENFGGSQDQINTLGRYERERDRERERKLSNTSVEPAVAVRSSIADARGTLQLGYDTDSGSEKQDRETEKYSMRRQASVDNVPTVSSHNLSNLSNAGSPLPMARNKQHSNERDYANAEHYNDARSTSGYDPESTPVRKSSTSSMPASPAAWQLEICDDDMRSLEHVNKLSSMRMKLEEKRRRIEQDKRKIEMAVMRHQEKEDLESCPDVLKWETMSNESKRTPDIDPADMDKYQQQTYGSQQHLADHHYQQRPMQQSFGSSPHLPQAFNAPVSAYSSRPPSRDPYQQQQQQLHHPHQQQPMQMPPMQYVNEHGQYMSPPAHYMQPQSIYSDNGAPYNNHSPYGAPPPQPQYQQRNSVYDDYGQPANHFYLHESPPQPHPQRRTWAHSAAAAAYEQQQQQQQQQHQQPLVDVNAWQSQKKLQQQQHQLQQQQQLQQNWPNRPPSSAGASQGFVLHQNGGSGAGGGGGGELQHLFQMQSSPQHGQRLHGGANGVQRQQSLTNLRDNRSPKGNMMQPQPMTLGQHEDMMAPQSICFIGDEEDVDELERNIIESMQSTRISDFVVQQQQRLHQQQQQQQQQQQLPATHSGRGSSSEDYDSGELISNKLNITSGNLTYRIPSPSRPSIQANSFQDPRGSGGGGSGSGGSGEEQRPEKGFYISFDNDQPKRPKPPLRTKRSPKKEPGRDSVDNQVVLKRESLSQLHNINNSVGGGDEIKNASLARHSIHGIAAGLPSNANSAGNATYNKYTDEPPIQLRQMAAATAEPLGLERRHLEDLTNQPQQQPLSPTRLRAEQNAEAAKNKAIVIGADSTNLDPESVDEMERRKEKIMLLSLQRRQQQEEAKARKEIEASQKREKEREKEEERARKKEEQVARRAAILEQHRLKKAIEEAEREGKTLDRPDLHVKLQPQSSSASTPRLRQQRVTRPRPKTIHVDDASVDISEASSLSSRGKKGSSSNLTGYGQLSSNSMKRDYYRGSQDSLTVKESPDDYPSTSSTPIGRRGSYKTSREPAVERGRTLSRISVAKGSTLNFRGRKSNSLMNLCGPKLYKQPAAKSNRGIILNAVEYCVFPGAVNREAKQKVLEKIARSEAKHFLVLFRDAGCQFRALYSYVPETDQVTKLYGTGPSQVDEVMFDKFFKYNSGGKCFSQVHTKHLTVTIDAFTIHNSLWQGKRVQLPSKKDMALVI</sequence>
<evidence type="ECO:0000256" key="2">
    <source>
        <dbReference type="ARBA" id="ARBA00022490"/>
    </source>
</evidence>
<feature type="compositionally biased region" description="Basic and acidic residues" evidence="8">
    <location>
        <begin position="481"/>
        <end position="495"/>
    </location>
</feature>
<feature type="compositionally biased region" description="Low complexity" evidence="8">
    <location>
        <begin position="659"/>
        <end position="680"/>
    </location>
</feature>
<dbReference type="Pfam" id="PF25532">
    <property type="entry name" value="CH_CAMSAP2_N"/>
    <property type="match status" value="1"/>
</dbReference>
<dbReference type="Pfam" id="PF11971">
    <property type="entry name" value="CAMSAP_CH"/>
    <property type="match status" value="1"/>
</dbReference>
<feature type="compositionally biased region" description="Basic and acidic residues" evidence="8">
    <location>
        <begin position="1256"/>
        <end position="1275"/>
    </location>
</feature>
<dbReference type="GO" id="GO:0005516">
    <property type="term" value="F:calmodulin binding"/>
    <property type="evidence" value="ECO:0007669"/>
    <property type="project" value="InterPro"/>
</dbReference>
<feature type="compositionally biased region" description="Polar residues" evidence="8">
    <location>
        <begin position="1328"/>
        <end position="1339"/>
    </location>
</feature>
<feature type="region of interest" description="Disordered" evidence="8">
    <location>
        <begin position="1145"/>
        <end position="1168"/>
    </location>
</feature>
<dbReference type="OrthoDB" id="2125658at2759"/>
<dbReference type="InterPro" id="IPR038209">
    <property type="entry name" value="CKK_dom_sf"/>
</dbReference>
<feature type="compositionally biased region" description="Polar residues" evidence="8">
    <location>
        <begin position="953"/>
        <end position="964"/>
    </location>
</feature>
<feature type="compositionally biased region" description="Basic and acidic residues" evidence="8">
    <location>
        <begin position="1377"/>
        <end position="1387"/>
    </location>
</feature>
<comment type="subcellular location">
    <subcellularLocation>
        <location evidence="1">Cytoplasm</location>
        <location evidence="1">Cytoskeleton</location>
    </subcellularLocation>
</comment>
<dbReference type="RefSeq" id="XP_051861561.1">
    <property type="nucleotide sequence ID" value="XM_052005601.1"/>
</dbReference>
<feature type="compositionally biased region" description="Polar residues" evidence="8">
    <location>
        <begin position="451"/>
        <end position="470"/>
    </location>
</feature>
<feature type="compositionally biased region" description="Basic and acidic residues" evidence="8">
    <location>
        <begin position="433"/>
        <end position="445"/>
    </location>
</feature>
<dbReference type="InterPro" id="IPR014797">
    <property type="entry name" value="CKK_CAMSAP"/>
</dbReference>
<dbReference type="Gene3D" id="3.10.20.360">
    <property type="entry name" value="CKK domain"/>
    <property type="match status" value="1"/>
</dbReference>
<feature type="compositionally biased region" description="Low complexity" evidence="8">
    <location>
        <begin position="1315"/>
        <end position="1327"/>
    </location>
</feature>
<keyword evidence="2" id="KW-0963">Cytoplasm</keyword>
<evidence type="ECO:0000256" key="7">
    <source>
        <dbReference type="SAM" id="Coils"/>
    </source>
</evidence>
<name>A0A9C6T511_DROAB</name>
<dbReference type="InterPro" id="IPR032940">
    <property type="entry name" value="CAMSAP"/>
</dbReference>
<dbReference type="InterPro" id="IPR036872">
    <property type="entry name" value="CH_dom_sf"/>
</dbReference>
<feature type="compositionally biased region" description="Basic and acidic residues" evidence="8">
    <location>
        <begin position="591"/>
        <end position="605"/>
    </location>
</feature>
<evidence type="ECO:0000256" key="1">
    <source>
        <dbReference type="ARBA" id="ARBA00004245"/>
    </source>
</evidence>
<feature type="compositionally biased region" description="Low complexity" evidence="8">
    <location>
        <begin position="761"/>
        <end position="779"/>
    </location>
</feature>
<dbReference type="CTD" id="36978"/>
<feature type="compositionally biased region" description="Gly residues" evidence="8">
    <location>
        <begin position="1006"/>
        <end position="1018"/>
    </location>
</feature>
<comment type="similarity">
    <text evidence="6">Belongs to the CAMSAP1 family.</text>
</comment>
<feature type="compositionally biased region" description="Basic and acidic residues" evidence="8">
    <location>
        <begin position="1050"/>
        <end position="1062"/>
    </location>
</feature>
<dbReference type="PANTHER" id="PTHR21595">
    <property type="entry name" value="PATRONIN"/>
    <property type="match status" value="1"/>
</dbReference>
<reference evidence="12" key="1">
    <citation type="submission" date="2025-08" db="UniProtKB">
        <authorList>
            <consortium name="RefSeq"/>
        </authorList>
    </citation>
    <scope>IDENTIFICATION</scope>
    <source>
        <strain evidence="12">15112-1751.03</strain>
        <tissue evidence="12">Whole Adult</tissue>
    </source>
</reference>
<feature type="region of interest" description="Disordered" evidence="8">
    <location>
        <begin position="935"/>
        <end position="969"/>
    </location>
</feature>
<dbReference type="GO" id="GO:0007026">
    <property type="term" value="P:negative regulation of microtubule depolymerization"/>
    <property type="evidence" value="ECO:0007669"/>
    <property type="project" value="TreeGrafter"/>
</dbReference>
<dbReference type="SUPFAM" id="SSF47576">
    <property type="entry name" value="Calponin-homology domain, CH-domain"/>
    <property type="match status" value="1"/>
</dbReference>
<dbReference type="PROSITE" id="PS51508">
    <property type="entry name" value="CKK"/>
    <property type="match status" value="1"/>
</dbReference>
<evidence type="ECO:0000256" key="3">
    <source>
        <dbReference type="ARBA" id="ARBA00022701"/>
    </source>
</evidence>
<evidence type="ECO:0000256" key="8">
    <source>
        <dbReference type="SAM" id="MobiDB-lite"/>
    </source>
</evidence>
<evidence type="ECO:0000313" key="11">
    <source>
        <dbReference type="Proteomes" id="UP000515160"/>
    </source>
</evidence>
<comment type="domain">
    <text evidence="6">The CKK domain binds microtubules.</text>
</comment>
<dbReference type="PROSITE" id="PS50021">
    <property type="entry name" value="CH"/>
    <property type="match status" value="1"/>
</dbReference>
<dbReference type="GeneID" id="117571741"/>
<feature type="compositionally biased region" description="Polar residues" evidence="8">
    <location>
        <begin position="993"/>
        <end position="1002"/>
    </location>
</feature>
<dbReference type="GO" id="GO:0030507">
    <property type="term" value="F:spectrin binding"/>
    <property type="evidence" value="ECO:0007669"/>
    <property type="project" value="InterPro"/>
</dbReference>
<dbReference type="FunFam" id="3.10.20.360:FF:000002">
    <property type="entry name" value="Patronin, isoform M"/>
    <property type="match status" value="1"/>
</dbReference>
<evidence type="ECO:0000259" key="9">
    <source>
        <dbReference type="PROSITE" id="PS50021"/>
    </source>
</evidence>
<dbReference type="GO" id="GO:0031175">
    <property type="term" value="P:neuron projection development"/>
    <property type="evidence" value="ECO:0007669"/>
    <property type="project" value="InterPro"/>
</dbReference>
<evidence type="ECO:0000313" key="12">
    <source>
        <dbReference type="RefSeq" id="XP_051861561.1"/>
    </source>
</evidence>
<dbReference type="InterPro" id="IPR031372">
    <property type="entry name" value="CAMSAP_CC1"/>
</dbReference>
<feature type="region of interest" description="Disordered" evidence="8">
    <location>
        <begin position="587"/>
        <end position="891"/>
    </location>
</feature>
<dbReference type="Pfam" id="PF08683">
    <property type="entry name" value="CAMSAP_CKK"/>
    <property type="match status" value="1"/>
</dbReference>
<dbReference type="GO" id="GO:0031122">
    <property type="term" value="P:cytoplasmic microtubule organization"/>
    <property type="evidence" value="ECO:0007669"/>
    <property type="project" value="TreeGrafter"/>
</dbReference>
<evidence type="ECO:0000256" key="6">
    <source>
        <dbReference type="PROSITE-ProRule" id="PRU00841"/>
    </source>
</evidence>
<dbReference type="SUPFAM" id="SSF50346">
    <property type="entry name" value="PRC-barrel domain"/>
    <property type="match status" value="1"/>
</dbReference>
<dbReference type="GO" id="GO:0036449">
    <property type="term" value="C:microtubule minus-end"/>
    <property type="evidence" value="ECO:0007669"/>
    <property type="project" value="TreeGrafter"/>
</dbReference>
<dbReference type="PANTHER" id="PTHR21595:SF0">
    <property type="entry name" value="PATRONIN"/>
    <property type="match status" value="1"/>
</dbReference>
<evidence type="ECO:0000259" key="10">
    <source>
        <dbReference type="PROSITE" id="PS51508"/>
    </source>
</evidence>
<feature type="region of interest" description="Disordered" evidence="8">
    <location>
        <begin position="1256"/>
        <end position="1387"/>
    </location>
</feature>
<keyword evidence="5" id="KW-0206">Cytoskeleton</keyword>
<feature type="domain" description="CKK" evidence="10">
    <location>
        <begin position="1415"/>
        <end position="1549"/>
    </location>
</feature>
<evidence type="ECO:0000256" key="4">
    <source>
        <dbReference type="ARBA" id="ARBA00023054"/>
    </source>
</evidence>
<dbReference type="InterPro" id="IPR011033">
    <property type="entry name" value="PRC_barrel-like_sf"/>
</dbReference>
<feature type="region of interest" description="Disordered" evidence="8">
    <location>
        <begin position="424"/>
        <end position="520"/>
    </location>
</feature>
<feature type="compositionally biased region" description="Basic and acidic residues" evidence="8">
    <location>
        <begin position="389"/>
        <end position="402"/>
    </location>
</feature>
<dbReference type="Proteomes" id="UP000515160">
    <property type="component" value="Chromosome 3"/>
</dbReference>
<feature type="compositionally biased region" description="Low complexity" evidence="8">
    <location>
        <begin position="935"/>
        <end position="952"/>
    </location>
</feature>
<feature type="region of interest" description="Disordered" evidence="8">
    <location>
        <begin position="982"/>
        <end position="1062"/>
    </location>
</feature>
<dbReference type="SMART" id="SM01051">
    <property type="entry name" value="CAMSAP_CKK"/>
    <property type="match status" value="1"/>
</dbReference>
<feature type="compositionally biased region" description="Polar residues" evidence="8">
    <location>
        <begin position="697"/>
        <end position="713"/>
    </location>
</feature>
<feature type="compositionally biased region" description="Polar residues" evidence="8">
    <location>
        <begin position="865"/>
        <end position="874"/>
    </location>
</feature>
<feature type="compositionally biased region" description="Gly residues" evidence="8">
    <location>
        <begin position="830"/>
        <end position="841"/>
    </location>
</feature>
<feature type="domain" description="Calponin-homology (CH)" evidence="9">
    <location>
        <begin position="156"/>
        <end position="288"/>
    </location>
</feature>
<keyword evidence="3 6" id="KW-0493">Microtubule</keyword>
<accession>A0A9C6T511</accession>
<feature type="compositionally biased region" description="Polar residues" evidence="8">
    <location>
        <begin position="1146"/>
        <end position="1156"/>
    </location>
</feature>
<feature type="region of interest" description="Disordered" evidence="8">
    <location>
        <begin position="327"/>
        <end position="409"/>
    </location>
</feature>
<protein>
    <submittedName>
        <fullName evidence="12">Patronin isoform X43</fullName>
    </submittedName>
</protein>
<dbReference type="InterPro" id="IPR022613">
    <property type="entry name" value="CH_CAMSAP_2"/>
</dbReference>
<proteinExistence type="inferred from homology"/>
<dbReference type="InterPro" id="IPR001715">
    <property type="entry name" value="CH_dom"/>
</dbReference>
<organism evidence="11 12">
    <name type="scientific">Drosophila albomicans</name>
    <name type="common">Fruit fly</name>
    <dbReference type="NCBI Taxonomy" id="7291"/>
    <lineage>
        <taxon>Eukaryota</taxon>
        <taxon>Metazoa</taxon>
        <taxon>Ecdysozoa</taxon>
        <taxon>Arthropoda</taxon>
        <taxon>Hexapoda</taxon>
        <taxon>Insecta</taxon>
        <taxon>Pterygota</taxon>
        <taxon>Neoptera</taxon>
        <taxon>Endopterygota</taxon>
        <taxon>Diptera</taxon>
        <taxon>Brachycera</taxon>
        <taxon>Muscomorpha</taxon>
        <taxon>Ephydroidea</taxon>
        <taxon>Drosophilidae</taxon>
        <taxon>Drosophila</taxon>
    </lineage>
</organism>
<feature type="compositionally biased region" description="Basic and acidic residues" evidence="8">
    <location>
        <begin position="1207"/>
        <end position="1243"/>
    </location>
</feature>
<dbReference type="Gene3D" id="1.10.418.10">
    <property type="entry name" value="Calponin-like domain"/>
    <property type="match status" value="1"/>
</dbReference>
<dbReference type="InterPro" id="IPR058042">
    <property type="entry name" value="CAMSAP_N"/>
</dbReference>
<feature type="compositionally biased region" description="Polar residues" evidence="8">
    <location>
        <begin position="368"/>
        <end position="386"/>
    </location>
</feature>
<keyword evidence="11" id="KW-1185">Reference proteome</keyword>